<feature type="compositionally biased region" description="Basic and acidic residues" evidence="1">
    <location>
        <begin position="16"/>
        <end position="25"/>
    </location>
</feature>
<evidence type="ECO:0000256" key="2">
    <source>
        <dbReference type="SAM" id="Phobius"/>
    </source>
</evidence>
<dbReference type="GeneID" id="92376052"/>
<dbReference type="Pfam" id="PF05257">
    <property type="entry name" value="CHAP"/>
    <property type="match status" value="1"/>
</dbReference>
<evidence type="ECO:0000313" key="4">
    <source>
        <dbReference type="EMBL" id="SCU70538.1"/>
    </source>
</evidence>
<keyword evidence="2" id="KW-0812">Transmembrane</keyword>
<dbReference type="VEuPathDB" id="TriTrypDB:TEOVI_000211200"/>
<dbReference type="GO" id="GO:0016874">
    <property type="term" value="F:ligase activity"/>
    <property type="evidence" value="ECO:0007669"/>
    <property type="project" value="TreeGrafter"/>
</dbReference>
<dbReference type="SUPFAM" id="SSF54001">
    <property type="entry name" value="Cysteine proteinases"/>
    <property type="match status" value="1"/>
</dbReference>
<protein>
    <submittedName>
        <fullName evidence="4">Cysteine peptidase, Clan CA, family C51, putative</fullName>
    </submittedName>
</protein>
<dbReference type="PANTHER" id="PTHR30094:SF14">
    <property type="entry name" value="D-ALANYL-GLYCYL ENDOPEPTIDASE-LIKE PROTEIN"/>
    <property type="match status" value="1"/>
</dbReference>
<dbReference type="Proteomes" id="UP000195570">
    <property type="component" value="Unassembled WGS sequence"/>
</dbReference>
<dbReference type="PANTHER" id="PTHR30094">
    <property type="entry name" value="BIFUNCTIONAL GLUTATHIONYLSPERMIDINE SYNTHETASE/AMIDASE-RELATED"/>
    <property type="match status" value="1"/>
</dbReference>
<reference evidence="4" key="1">
    <citation type="submission" date="2016-09" db="EMBL/GenBank/DDBJ databases">
        <authorList>
            <person name="Hebert L."/>
            <person name="Moumen B."/>
        </authorList>
    </citation>
    <scope>NUCLEOTIDE SEQUENCE [LARGE SCALE GENOMIC DNA]</scope>
    <source>
        <strain evidence="4">OVI</strain>
    </source>
</reference>
<gene>
    <name evidence="4" type="ORF">TEOVI_000211200</name>
</gene>
<dbReference type="Gene3D" id="3.90.1720.10">
    <property type="entry name" value="endopeptidase domain like (from Nostoc punctiforme)"/>
    <property type="match status" value="1"/>
</dbReference>
<feature type="domain" description="Peptidase C51" evidence="3">
    <location>
        <begin position="113"/>
        <end position="266"/>
    </location>
</feature>
<name>A0A1G4IEP1_TRYEQ</name>
<feature type="region of interest" description="Disordered" evidence="1">
    <location>
        <begin position="1"/>
        <end position="33"/>
    </location>
</feature>
<evidence type="ECO:0000259" key="3">
    <source>
        <dbReference type="PROSITE" id="PS50911"/>
    </source>
</evidence>
<keyword evidence="2" id="KW-0472">Membrane</keyword>
<dbReference type="AlphaFoldDB" id="A0A1G4IEP1"/>
<evidence type="ECO:0000313" key="5">
    <source>
        <dbReference type="Proteomes" id="UP000195570"/>
    </source>
</evidence>
<dbReference type="InterPro" id="IPR038765">
    <property type="entry name" value="Papain-like_cys_pep_sf"/>
</dbReference>
<dbReference type="PROSITE" id="PS50911">
    <property type="entry name" value="CHAP"/>
    <property type="match status" value="1"/>
</dbReference>
<keyword evidence="5" id="KW-1185">Reference proteome</keyword>
<comment type="caution">
    <text evidence="4">The sequence shown here is derived from an EMBL/GenBank/DDBJ whole genome shotgun (WGS) entry which is preliminary data.</text>
</comment>
<feature type="transmembrane region" description="Helical" evidence="2">
    <location>
        <begin position="49"/>
        <end position="75"/>
    </location>
</feature>
<dbReference type="InterPro" id="IPR007921">
    <property type="entry name" value="CHAP_dom"/>
</dbReference>
<dbReference type="RefSeq" id="XP_067081334.1">
    <property type="nucleotide sequence ID" value="XM_067225233.1"/>
</dbReference>
<proteinExistence type="predicted"/>
<accession>A0A1G4IEP1</accession>
<dbReference type="InterPro" id="IPR051705">
    <property type="entry name" value="Gsp_Synthetase/Amidase"/>
</dbReference>
<dbReference type="EMBL" id="CZPT02001467">
    <property type="protein sequence ID" value="SCU70538.1"/>
    <property type="molecule type" value="Genomic_DNA"/>
</dbReference>
<sequence length="280" mass="30943">MEREPAVTSKTNRLSSNEKDPHDVPETNDGAINGSFNNRKRGIKRLCSIAQAIFAWTFGVLVLLFISFIAFGVLYSGIRYPEGSGKVEKHCLNPVGAILGAHEGVFSYSNCGATENTTTYNNVTVAGTSYQSGLKWQCVEYARRYWMLRGTPQPATFGSVDGAADIWDLKDVQLLNGQKRKPLLKYHNGNATSANSKPRVGDLLIYPRQPNGFPYGHVAVVAGVTGDRMFVAEQNWENAAWPGPYHNYSRVLNLSCNPNGTACTVREKDNVTVQGWVRYE</sequence>
<keyword evidence="2" id="KW-1133">Transmembrane helix</keyword>
<organism evidence="4 5">
    <name type="scientific">Trypanosoma equiperdum</name>
    <dbReference type="NCBI Taxonomy" id="5694"/>
    <lineage>
        <taxon>Eukaryota</taxon>
        <taxon>Discoba</taxon>
        <taxon>Euglenozoa</taxon>
        <taxon>Kinetoplastea</taxon>
        <taxon>Metakinetoplastina</taxon>
        <taxon>Trypanosomatida</taxon>
        <taxon>Trypanosomatidae</taxon>
        <taxon>Trypanosoma</taxon>
    </lineage>
</organism>
<evidence type="ECO:0000256" key="1">
    <source>
        <dbReference type="SAM" id="MobiDB-lite"/>
    </source>
</evidence>